<dbReference type="RefSeq" id="WP_100520495.1">
    <property type="nucleotide sequence ID" value="NZ_QXBN01000023.1"/>
</dbReference>
<protein>
    <submittedName>
        <fullName evidence="1">Uncharacterized protein</fullName>
    </submittedName>
</protein>
<organism evidence="1 2">
    <name type="scientific">Mycobacteroides abscessus</name>
    <dbReference type="NCBI Taxonomy" id="36809"/>
    <lineage>
        <taxon>Bacteria</taxon>
        <taxon>Bacillati</taxon>
        <taxon>Actinomycetota</taxon>
        <taxon>Actinomycetes</taxon>
        <taxon>Mycobacteriales</taxon>
        <taxon>Mycobacteriaceae</taxon>
        <taxon>Mycobacteroides</taxon>
    </lineage>
</organism>
<evidence type="ECO:0000313" key="1">
    <source>
        <dbReference type="EMBL" id="RIT32719.1"/>
    </source>
</evidence>
<proteinExistence type="predicted"/>
<dbReference type="AlphaFoldDB" id="A0ABD7HIZ3"/>
<dbReference type="EMBL" id="QXBN01000023">
    <property type="protein sequence ID" value="RIT32719.1"/>
    <property type="molecule type" value="Genomic_DNA"/>
</dbReference>
<dbReference type="Proteomes" id="UP000284557">
    <property type="component" value="Unassembled WGS sequence"/>
</dbReference>
<comment type="caution">
    <text evidence="1">The sequence shown here is derived from an EMBL/GenBank/DDBJ whole genome shotgun (WGS) entry which is preliminary data.</text>
</comment>
<reference evidence="1 2" key="1">
    <citation type="submission" date="2018-08" db="EMBL/GenBank/DDBJ databases">
        <title>Linezolid Resistance in Mycobacterium abscessus: MIC Distribution and Comprehensive Investigation of Resistance Mechanisms.</title>
        <authorList>
            <person name="Ye M."/>
            <person name="Xu L."/>
            <person name="Zou Y."/>
            <person name="Li B."/>
            <person name="Guo Q."/>
            <person name="Zhang Y."/>
            <person name="Zhan M."/>
            <person name="Xu B."/>
            <person name="Yu F."/>
            <person name="Zhang Z."/>
            <person name="Chu H."/>
        </authorList>
    </citation>
    <scope>NUCLEOTIDE SEQUENCE [LARGE SCALE GENOMIC DNA]</scope>
    <source>
        <strain evidence="1 2">G143</strain>
    </source>
</reference>
<accession>A0ABD7HIZ3</accession>
<evidence type="ECO:0000313" key="2">
    <source>
        <dbReference type="Proteomes" id="UP000284557"/>
    </source>
</evidence>
<sequence length="285" mass="31761">MASTLKTADLLALLRRHYIKPGQPLPGGVFLHEVGGNGTWGASARADAIYIGFTSSSGRILVGHELKVSRSDWLNELNKPGKADQWADQCHTWWLVVSDLSIVQDGELPPGWGLMSPGRSKTRMTIHTPAAVKADHTPSWDAMRSIVARYDTLREKEIRETVAKHAKQMDVDREKLIAHEVERRMREAPESGQAAQRLKLIEESIGARIDWSDYDWTPRNHVNLELLGRIGKAALALGGLQDAVLRIGNRHNSTESVRRHLDEYDAKLAEFIATAKPEVTNQEAS</sequence>
<gene>
    <name evidence="1" type="ORF">D2E76_23190</name>
</gene>
<name>A0ABD7HIZ3_9MYCO</name>